<name>A0A1Q3FBX1_CULTA</name>
<dbReference type="PANTHER" id="PTHR12959">
    <property type="entry name" value="GPI TRANSAMIDASE COMPONENT PIG-T-RELATED"/>
    <property type="match status" value="1"/>
</dbReference>
<dbReference type="AlphaFoldDB" id="A0A1Q3FBX1"/>
<dbReference type="InterPro" id="IPR007245">
    <property type="entry name" value="PIG-T"/>
</dbReference>
<feature type="transmembrane region" description="Helical" evidence="2">
    <location>
        <begin position="514"/>
        <end position="536"/>
    </location>
</feature>
<evidence type="ECO:0000256" key="1">
    <source>
        <dbReference type="SAM" id="MobiDB-lite"/>
    </source>
</evidence>
<feature type="region of interest" description="Disordered" evidence="1">
    <location>
        <begin position="563"/>
        <end position="589"/>
    </location>
</feature>
<accession>A0A1Q3FBX1</accession>
<reference evidence="4" key="1">
    <citation type="submission" date="2017-01" db="EMBL/GenBank/DDBJ databases">
        <title>A deep insight into the sialotranscriptome of adult male and female Cluex tarsalis mosquitoes.</title>
        <authorList>
            <person name="Ribeiro J.M."/>
            <person name="Moreira F."/>
            <person name="Bernard K.A."/>
            <person name="Calvo E."/>
        </authorList>
    </citation>
    <scope>NUCLEOTIDE SEQUENCE</scope>
    <source>
        <strain evidence="4">Kern County</strain>
        <tissue evidence="4">Salivary glands</tissue>
    </source>
</reference>
<dbReference type="GO" id="GO:0042765">
    <property type="term" value="C:GPI-anchor transamidase complex"/>
    <property type="evidence" value="ECO:0007669"/>
    <property type="project" value="InterPro"/>
</dbReference>
<keyword evidence="2" id="KW-0812">Transmembrane</keyword>
<protein>
    <submittedName>
        <fullName evidence="4">Putative gpi transamidase complex</fullName>
    </submittedName>
</protein>
<keyword evidence="2" id="KW-0472">Membrane</keyword>
<dbReference type="Pfam" id="PF04113">
    <property type="entry name" value="Gpi16"/>
    <property type="match status" value="2"/>
</dbReference>
<proteinExistence type="predicted"/>
<sequence>MVPSMVWPLFLLLSAFVPLPCSAFNDVFDEELLIKPLPDGFVYSYFQFTTRWQLTRNDSLLHTHLVSRSLAELFHHYDVSELHLSFTSGIWRYENWGFPVVDAGPGAEVWAWFNAGDDREVDARWKQLCGTLSGLFCASLSFVDGTNTFRPEYSLRPQTHRFGGGQANKIRYAALPREIVCTENLTPWKKLLPCKLREGFASLLTPDHVYSGNYHSLALHVRKLCENAECSGRFQLEVRQSVGLVQDQRLFGGKDWSVRKLFGQGLEGACTLAASSKLYVDVTDRGYEMTQAPSDVIRTTRGGASSVLYEYDIKQFERKQRMFNVAAVDRADPNVVSLVQPPPIYSKRFISGVGQERGRIVTRITNTHWTDLNLIIFENIPWFVPIYLHTLKITQGPHQLTPRTVKYIPGRQRERPSQLEIALTIPKRSTLELSIDFDYIFLKWQEYPPDASHGHYLQPSIISVLLPTARNYTSLPREAALFRDSFNATQPEGYFLQLRTEALLLTLPIPDFSMPYNVICLACTVVALAFGPIHNISTKKIVAKSKEPAKPKLSEKIRGWFGRKGKKKEEEEGEGGEVGDKTELDEGDK</sequence>
<keyword evidence="3" id="KW-0732">Signal</keyword>
<organism evidence="4">
    <name type="scientific">Culex tarsalis</name>
    <name type="common">Encephalitis mosquito</name>
    <dbReference type="NCBI Taxonomy" id="7177"/>
    <lineage>
        <taxon>Eukaryota</taxon>
        <taxon>Metazoa</taxon>
        <taxon>Ecdysozoa</taxon>
        <taxon>Arthropoda</taxon>
        <taxon>Hexapoda</taxon>
        <taxon>Insecta</taxon>
        <taxon>Pterygota</taxon>
        <taxon>Neoptera</taxon>
        <taxon>Endopterygota</taxon>
        <taxon>Diptera</taxon>
        <taxon>Nematocera</taxon>
        <taxon>Culicoidea</taxon>
        <taxon>Culicidae</taxon>
        <taxon>Culicinae</taxon>
        <taxon>Culicini</taxon>
        <taxon>Culex</taxon>
        <taxon>Culex</taxon>
    </lineage>
</organism>
<dbReference type="PANTHER" id="PTHR12959:SF11">
    <property type="entry name" value="GPI TRANSAMIDASE COMPONENT PIG-T"/>
    <property type="match status" value="1"/>
</dbReference>
<evidence type="ECO:0000256" key="3">
    <source>
        <dbReference type="SAM" id="SignalP"/>
    </source>
</evidence>
<feature type="compositionally biased region" description="Basic and acidic residues" evidence="1">
    <location>
        <begin position="578"/>
        <end position="589"/>
    </location>
</feature>
<feature type="chain" id="PRO_5012749661" evidence="3">
    <location>
        <begin position="24"/>
        <end position="589"/>
    </location>
</feature>
<dbReference type="GO" id="GO:0016255">
    <property type="term" value="P:attachment of GPI anchor to protein"/>
    <property type="evidence" value="ECO:0007669"/>
    <property type="project" value="InterPro"/>
</dbReference>
<keyword evidence="2" id="KW-1133">Transmembrane helix</keyword>
<evidence type="ECO:0000313" key="4">
    <source>
        <dbReference type="EMBL" id="JAV25074.1"/>
    </source>
</evidence>
<dbReference type="EMBL" id="GFDL01009971">
    <property type="protein sequence ID" value="JAV25074.1"/>
    <property type="molecule type" value="Transcribed_RNA"/>
</dbReference>
<feature type="signal peptide" evidence="3">
    <location>
        <begin position="1"/>
        <end position="23"/>
    </location>
</feature>
<evidence type="ECO:0000256" key="2">
    <source>
        <dbReference type="SAM" id="Phobius"/>
    </source>
</evidence>